<accession>A0A820QAU1</accession>
<name>A0A820QAU1_9BILA</name>
<comment type="caution">
    <text evidence="2">The sequence shown here is derived from an EMBL/GenBank/DDBJ whole genome shotgun (WGS) entry which is preliminary data.</text>
</comment>
<sequence>MAPNIGEHIKADDPDLPDQSTWTQESLNSKLKIESDSAEHVDTLQNLLFKYKDVFSQTDFSKEASLDPLTVELTDQIPIFIPQYKFQPDIEDAVQ</sequence>
<dbReference type="AlphaFoldDB" id="A0A820QAU1"/>
<dbReference type="EMBL" id="CAJOBF010029634">
    <property type="protein sequence ID" value="CAF4415868.1"/>
    <property type="molecule type" value="Genomic_DNA"/>
</dbReference>
<reference evidence="2" key="1">
    <citation type="submission" date="2021-02" db="EMBL/GenBank/DDBJ databases">
        <authorList>
            <person name="Nowell W R."/>
        </authorList>
    </citation>
    <scope>NUCLEOTIDE SEQUENCE</scope>
</reference>
<gene>
    <name evidence="2" type="ORF">UXM345_LOCUS38624</name>
</gene>
<feature type="region of interest" description="Disordered" evidence="1">
    <location>
        <begin position="1"/>
        <end position="23"/>
    </location>
</feature>
<feature type="non-terminal residue" evidence="2">
    <location>
        <position position="95"/>
    </location>
</feature>
<dbReference type="Proteomes" id="UP000663842">
    <property type="component" value="Unassembled WGS sequence"/>
</dbReference>
<proteinExistence type="predicted"/>
<evidence type="ECO:0000256" key="1">
    <source>
        <dbReference type="SAM" id="MobiDB-lite"/>
    </source>
</evidence>
<organism evidence="2 3">
    <name type="scientific">Rotaria magnacalcarata</name>
    <dbReference type="NCBI Taxonomy" id="392030"/>
    <lineage>
        <taxon>Eukaryota</taxon>
        <taxon>Metazoa</taxon>
        <taxon>Spiralia</taxon>
        <taxon>Gnathifera</taxon>
        <taxon>Rotifera</taxon>
        <taxon>Eurotatoria</taxon>
        <taxon>Bdelloidea</taxon>
        <taxon>Philodinida</taxon>
        <taxon>Philodinidae</taxon>
        <taxon>Rotaria</taxon>
    </lineage>
</organism>
<evidence type="ECO:0000313" key="2">
    <source>
        <dbReference type="EMBL" id="CAF4415868.1"/>
    </source>
</evidence>
<evidence type="ECO:0000313" key="3">
    <source>
        <dbReference type="Proteomes" id="UP000663842"/>
    </source>
</evidence>
<protein>
    <submittedName>
        <fullName evidence="2">Uncharacterized protein</fullName>
    </submittedName>
</protein>